<dbReference type="PANTHER" id="PTHR12125">
    <property type="entry name" value="F-BOX ONLY PROTEIN 6-LIKE PROTEIN"/>
    <property type="match status" value="1"/>
</dbReference>
<dbReference type="PROSITE" id="PS51114">
    <property type="entry name" value="FBA"/>
    <property type="match status" value="1"/>
</dbReference>
<dbReference type="Gene3D" id="2.60.120.260">
    <property type="entry name" value="Galactose-binding domain-like"/>
    <property type="match status" value="1"/>
</dbReference>
<dbReference type="AlphaFoldDB" id="A0A1B6F471"/>
<evidence type="ECO:0000259" key="1">
    <source>
        <dbReference type="PROSITE" id="PS50181"/>
    </source>
</evidence>
<dbReference type="SMART" id="SM01198">
    <property type="entry name" value="FBA"/>
    <property type="match status" value="1"/>
</dbReference>
<dbReference type="GO" id="GO:0061630">
    <property type="term" value="F:ubiquitin protein ligase activity"/>
    <property type="evidence" value="ECO:0007669"/>
    <property type="project" value="TreeGrafter"/>
</dbReference>
<dbReference type="GO" id="GO:0036503">
    <property type="term" value="P:ERAD pathway"/>
    <property type="evidence" value="ECO:0007669"/>
    <property type="project" value="TreeGrafter"/>
</dbReference>
<dbReference type="InterPro" id="IPR039752">
    <property type="entry name" value="F-box_only"/>
</dbReference>
<evidence type="ECO:0000313" key="4">
    <source>
        <dbReference type="EMBL" id="JAS44663.1"/>
    </source>
</evidence>
<dbReference type="PANTHER" id="PTHR12125:SF5">
    <property type="entry name" value="F-BOX DOMAIN-CONTAINING PROTEIN"/>
    <property type="match status" value="1"/>
</dbReference>
<dbReference type="GO" id="GO:0031146">
    <property type="term" value="P:SCF-dependent proteasomal ubiquitin-dependent protein catabolic process"/>
    <property type="evidence" value="ECO:0007669"/>
    <property type="project" value="TreeGrafter"/>
</dbReference>
<name>A0A1B6F471_9HEMI</name>
<dbReference type="EMBL" id="GECZ01027776">
    <property type="protein sequence ID" value="JAS41993.1"/>
    <property type="molecule type" value="Transcribed_RNA"/>
</dbReference>
<dbReference type="Pfam" id="PF04300">
    <property type="entry name" value="FBA"/>
    <property type="match status" value="1"/>
</dbReference>
<evidence type="ECO:0000313" key="3">
    <source>
        <dbReference type="EMBL" id="JAS41993.1"/>
    </source>
</evidence>
<evidence type="ECO:0000259" key="2">
    <source>
        <dbReference type="PROSITE" id="PS51114"/>
    </source>
</evidence>
<dbReference type="InterPro" id="IPR001810">
    <property type="entry name" value="F-box_dom"/>
</dbReference>
<dbReference type="Pfam" id="PF12937">
    <property type="entry name" value="F-box-like"/>
    <property type="match status" value="1"/>
</dbReference>
<reference evidence="4" key="1">
    <citation type="submission" date="2015-11" db="EMBL/GenBank/DDBJ databases">
        <title>De novo transcriptome assembly of four potential Pierce s Disease insect vectors from Arizona vineyards.</title>
        <authorList>
            <person name="Tassone E.E."/>
        </authorList>
    </citation>
    <scope>NUCLEOTIDE SEQUENCE</scope>
</reference>
<evidence type="ECO:0008006" key="6">
    <source>
        <dbReference type="Google" id="ProtNLM"/>
    </source>
</evidence>
<dbReference type="GO" id="GO:0006516">
    <property type="term" value="P:glycoprotein catabolic process"/>
    <property type="evidence" value="ECO:0007669"/>
    <property type="project" value="TreeGrafter"/>
</dbReference>
<dbReference type="EMBL" id="GECZ01013457">
    <property type="protein sequence ID" value="JAS56312.1"/>
    <property type="molecule type" value="Transcribed_RNA"/>
</dbReference>
<dbReference type="Gene3D" id="1.20.1280.50">
    <property type="match status" value="1"/>
</dbReference>
<dbReference type="FunFam" id="2.60.120.260:FF:000012">
    <property type="entry name" value="F-box only protein 2"/>
    <property type="match status" value="1"/>
</dbReference>
<dbReference type="PROSITE" id="PS50181">
    <property type="entry name" value="FBOX"/>
    <property type="match status" value="1"/>
</dbReference>
<accession>A0A1B6F471</accession>
<dbReference type="InterPro" id="IPR036047">
    <property type="entry name" value="F-box-like_dom_sf"/>
</dbReference>
<gene>
    <name evidence="4" type="ORF">g.7663</name>
    <name evidence="5" type="ORF">g.7664</name>
    <name evidence="3" type="ORF">g.7665</name>
</gene>
<proteinExistence type="predicted"/>
<dbReference type="SUPFAM" id="SSF49785">
    <property type="entry name" value="Galactose-binding domain-like"/>
    <property type="match status" value="1"/>
</dbReference>
<dbReference type="InterPro" id="IPR007397">
    <property type="entry name" value="F-box-assoc_dom"/>
</dbReference>
<feature type="domain" description="F-box" evidence="1">
    <location>
        <begin position="19"/>
        <end position="65"/>
    </location>
</feature>
<dbReference type="GO" id="GO:0005737">
    <property type="term" value="C:cytoplasm"/>
    <property type="evidence" value="ECO:0007669"/>
    <property type="project" value="TreeGrafter"/>
</dbReference>
<feature type="domain" description="FBA" evidence="2">
    <location>
        <begin position="122"/>
        <end position="302"/>
    </location>
</feature>
<dbReference type="GO" id="GO:0019005">
    <property type="term" value="C:SCF ubiquitin ligase complex"/>
    <property type="evidence" value="ECO:0007669"/>
    <property type="project" value="TreeGrafter"/>
</dbReference>
<dbReference type="CDD" id="cd09917">
    <property type="entry name" value="F-box_SF"/>
    <property type="match status" value="1"/>
</dbReference>
<evidence type="ECO:0000313" key="5">
    <source>
        <dbReference type="EMBL" id="JAS56312.1"/>
    </source>
</evidence>
<organism evidence="4">
    <name type="scientific">Cuerna arida</name>
    <dbReference type="NCBI Taxonomy" id="1464854"/>
    <lineage>
        <taxon>Eukaryota</taxon>
        <taxon>Metazoa</taxon>
        <taxon>Ecdysozoa</taxon>
        <taxon>Arthropoda</taxon>
        <taxon>Hexapoda</taxon>
        <taxon>Insecta</taxon>
        <taxon>Pterygota</taxon>
        <taxon>Neoptera</taxon>
        <taxon>Paraneoptera</taxon>
        <taxon>Hemiptera</taxon>
        <taxon>Auchenorrhyncha</taxon>
        <taxon>Membracoidea</taxon>
        <taxon>Cicadellidae</taxon>
        <taxon>Cicadellinae</taxon>
        <taxon>Proconiini</taxon>
        <taxon>Cuerna</taxon>
    </lineage>
</organism>
<dbReference type="EMBL" id="GECZ01025106">
    <property type="protein sequence ID" value="JAS44663.1"/>
    <property type="molecule type" value="Transcribed_RNA"/>
</dbReference>
<dbReference type="SMART" id="SM00256">
    <property type="entry name" value="FBOX"/>
    <property type="match status" value="1"/>
</dbReference>
<dbReference type="InterPro" id="IPR008979">
    <property type="entry name" value="Galactose-bd-like_sf"/>
</dbReference>
<protein>
    <recommendedName>
        <fullName evidence="6">F-box domain-containing protein</fullName>
    </recommendedName>
</protein>
<dbReference type="SUPFAM" id="SSF81383">
    <property type="entry name" value="F-box domain"/>
    <property type="match status" value="1"/>
</dbReference>
<sequence length="320" mass="36562">MASKEHQDIVESDFTNGLILFGNFLPEEVMSNILHYLSWDDLLSVRLVCYSWKRLIDSSVSYEKIKECKSYKACFAFNIKGFNPERLPFYLYYAIGKNVFGNNHLKNAFGSGEISHVCNTRRSVGRRRARDLRMCSDVNCPRYKHWSVLSSLGDGWTVETVPVGSQPLPEHLEGRSCFVTSFAECSKQQSIKLSECGLSPKIMDEIQPHIEVSEWYARRFDCGIVYRLKVSLLDINKEVVDLFDKEIVENLGDDEWHQVSHTFKNYGPGVRFVLFKHGGQDTQFWAGHYGSKMAGGSVIARIPEEVLQLDDESSETMNTV</sequence>